<feature type="compositionally biased region" description="Basic and acidic residues" evidence="1">
    <location>
        <begin position="476"/>
        <end position="485"/>
    </location>
</feature>
<protein>
    <submittedName>
        <fullName evidence="2">Uncharacterized protein</fullName>
    </submittedName>
</protein>
<gene>
    <name evidence="2" type="ORF">K466DRAFT_601116</name>
</gene>
<feature type="compositionally biased region" description="Low complexity" evidence="1">
    <location>
        <begin position="329"/>
        <end position="346"/>
    </location>
</feature>
<accession>A0A5C3PHV5</accession>
<name>A0A5C3PHV5_9APHY</name>
<feature type="region of interest" description="Disordered" evidence="1">
    <location>
        <begin position="475"/>
        <end position="601"/>
    </location>
</feature>
<evidence type="ECO:0000256" key="1">
    <source>
        <dbReference type="SAM" id="MobiDB-lite"/>
    </source>
</evidence>
<evidence type="ECO:0000313" key="2">
    <source>
        <dbReference type="EMBL" id="TFK85503.1"/>
    </source>
</evidence>
<feature type="compositionally biased region" description="Low complexity" evidence="1">
    <location>
        <begin position="438"/>
        <end position="449"/>
    </location>
</feature>
<feature type="region of interest" description="Disordered" evidence="1">
    <location>
        <begin position="432"/>
        <end position="454"/>
    </location>
</feature>
<feature type="region of interest" description="Disordered" evidence="1">
    <location>
        <begin position="174"/>
        <end position="196"/>
    </location>
</feature>
<organism evidence="2 3">
    <name type="scientific">Polyporus arcularius HHB13444</name>
    <dbReference type="NCBI Taxonomy" id="1314778"/>
    <lineage>
        <taxon>Eukaryota</taxon>
        <taxon>Fungi</taxon>
        <taxon>Dikarya</taxon>
        <taxon>Basidiomycota</taxon>
        <taxon>Agaricomycotina</taxon>
        <taxon>Agaricomycetes</taxon>
        <taxon>Polyporales</taxon>
        <taxon>Polyporaceae</taxon>
        <taxon>Polyporus</taxon>
    </lineage>
</organism>
<feature type="compositionally biased region" description="Basic and acidic residues" evidence="1">
    <location>
        <begin position="694"/>
        <end position="710"/>
    </location>
</feature>
<dbReference type="InParanoid" id="A0A5C3PHV5"/>
<feature type="region of interest" description="Disordered" evidence="1">
    <location>
        <begin position="325"/>
        <end position="362"/>
    </location>
</feature>
<dbReference type="Proteomes" id="UP000308197">
    <property type="component" value="Unassembled WGS sequence"/>
</dbReference>
<evidence type="ECO:0000313" key="3">
    <source>
        <dbReference type="Proteomes" id="UP000308197"/>
    </source>
</evidence>
<dbReference type="EMBL" id="ML211249">
    <property type="protein sequence ID" value="TFK85503.1"/>
    <property type="molecule type" value="Genomic_DNA"/>
</dbReference>
<reference evidence="2 3" key="1">
    <citation type="journal article" date="2019" name="Nat. Ecol. Evol.">
        <title>Megaphylogeny resolves global patterns of mushroom evolution.</title>
        <authorList>
            <person name="Varga T."/>
            <person name="Krizsan K."/>
            <person name="Foldi C."/>
            <person name="Dima B."/>
            <person name="Sanchez-Garcia M."/>
            <person name="Sanchez-Ramirez S."/>
            <person name="Szollosi G.J."/>
            <person name="Szarkandi J.G."/>
            <person name="Papp V."/>
            <person name="Albert L."/>
            <person name="Andreopoulos W."/>
            <person name="Angelini C."/>
            <person name="Antonin V."/>
            <person name="Barry K.W."/>
            <person name="Bougher N.L."/>
            <person name="Buchanan P."/>
            <person name="Buyck B."/>
            <person name="Bense V."/>
            <person name="Catcheside P."/>
            <person name="Chovatia M."/>
            <person name="Cooper J."/>
            <person name="Damon W."/>
            <person name="Desjardin D."/>
            <person name="Finy P."/>
            <person name="Geml J."/>
            <person name="Haridas S."/>
            <person name="Hughes K."/>
            <person name="Justo A."/>
            <person name="Karasinski D."/>
            <person name="Kautmanova I."/>
            <person name="Kiss B."/>
            <person name="Kocsube S."/>
            <person name="Kotiranta H."/>
            <person name="LaButti K.M."/>
            <person name="Lechner B.E."/>
            <person name="Liimatainen K."/>
            <person name="Lipzen A."/>
            <person name="Lukacs Z."/>
            <person name="Mihaltcheva S."/>
            <person name="Morgado L.N."/>
            <person name="Niskanen T."/>
            <person name="Noordeloos M.E."/>
            <person name="Ohm R.A."/>
            <person name="Ortiz-Santana B."/>
            <person name="Ovrebo C."/>
            <person name="Racz N."/>
            <person name="Riley R."/>
            <person name="Savchenko A."/>
            <person name="Shiryaev A."/>
            <person name="Soop K."/>
            <person name="Spirin V."/>
            <person name="Szebenyi C."/>
            <person name="Tomsovsky M."/>
            <person name="Tulloss R.E."/>
            <person name="Uehling J."/>
            <person name="Grigoriev I.V."/>
            <person name="Vagvolgyi C."/>
            <person name="Papp T."/>
            <person name="Martin F.M."/>
            <person name="Miettinen O."/>
            <person name="Hibbett D.S."/>
            <person name="Nagy L.G."/>
        </authorList>
    </citation>
    <scope>NUCLEOTIDE SEQUENCE [LARGE SCALE GENOMIC DNA]</scope>
    <source>
        <strain evidence="2 3">HHB13444</strain>
    </source>
</reference>
<feature type="region of interest" description="Disordered" evidence="1">
    <location>
        <begin position="690"/>
        <end position="711"/>
    </location>
</feature>
<keyword evidence="3" id="KW-1185">Reference proteome</keyword>
<proteinExistence type="predicted"/>
<sequence length="746" mass="78466">MATKEISSASSTATLDIVDILSGSSLADDSLLDTRLSFSSTSTSSHSFDDVSPFSLCRKPGCVELPQLASSASLAESPLLDSSDTGDGRCCYDTTSVSPAKLAALEDGTAPLSHSPAAHALISSNVVPGDPAHDGPVSTYVPTITVSNSIAVLPVSLESSQNLLHEVPLAVRRGKKPPPALSLRKPKKMARQSGNDHDTYPDISSAFLGSPSPGCQSPTFSFSSGDPSKFTMGLSAMCNSLKALVPPPPFTPTNSHPPRAKMEPETRWGMVSSAQLPEVDEDEWAFTQDLVVEWHASRGLRADISPPPSPAGDLPYAAEAATPVCEGFPSSTASPPALSDSSSGESSEGDPPPQTPASLKQMRRKTVIIQAPESHADSSFELEKIGKAQKIVKVLPSAAGCTIELLSDDFDRPVPFETPGWIQVPAPVAASTDGGVFTPPNSRPSSTSSAKFPVRGILKEKKSVRFSSVPSLHEYSVTDERRPDPEVPSEPPDFTRPRTPCPAAASRRHLEPPNHSGGKHASLTAAPLRSSPLRECYSPASSGGDSHARKHQSSVTSPPTAPLPPTPSSHHRGTMAKHPAVRALARRPQASCPSATASVLGSGEGGAVVGAPILQPPTSVLLEAQRRAPFKSINSRQRMPIQHKPDVLIPVKPVLASVRHISVQSIRPASKGRGQENVGADGRGARVVSAPLHPRRERDENARRRSEAVAKENLCGGAPVHAGTRISGGGSRMPVPLRSILTKLRT</sequence>
<dbReference type="AlphaFoldDB" id="A0A5C3PHV5"/>